<evidence type="ECO:0000256" key="5">
    <source>
        <dbReference type="SAM" id="MobiDB-lite"/>
    </source>
</evidence>
<protein>
    <submittedName>
        <fullName evidence="8">Transcription factor bHLH90</fullName>
    </submittedName>
</protein>
<evidence type="ECO:0000256" key="4">
    <source>
        <dbReference type="ARBA" id="ARBA00023242"/>
    </source>
</evidence>
<dbReference type="GO" id="GO:0046983">
    <property type="term" value="F:protein dimerization activity"/>
    <property type="evidence" value="ECO:0007669"/>
    <property type="project" value="InterPro"/>
</dbReference>
<dbReference type="GO" id="GO:0005634">
    <property type="term" value="C:nucleus"/>
    <property type="evidence" value="ECO:0007669"/>
    <property type="project" value="UniProtKB-SubCell"/>
</dbReference>
<keyword evidence="2" id="KW-0805">Transcription regulation</keyword>
<dbReference type="SMART" id="SM00353">
    <property type="entry name" value="HLH"/>
    <property type="match status" value="1"/>
</dbReference>
<name>A0A834WRI3_9FABA</name>
<dbReference type="InterPro" id="IPR036638">
    <property type="entry name" value="HLH_DNA-bd_sf"/>
</dbReference>
<evidence type="ECO:0000256" key="3">
    <source>
        <dbReference type="ARBA" id="ARBA00023163"/>
    </source>
</evidence>
<evidence type="ECO:0000259" key="7">
    <source>
        <dbReference type="PROSITE" id="PS50888"/>
    </source>
</evidence>
<feature type="compositionally biased region" description="Basic and acidic residues" evidence="5">
    <location>
        <begin position="293"/>
        <end position="310"/>
    </location>
</feature>
<sequence length="507" mass="56842">MSFQGQPQQQQPAQVYPTTTTVTNQPPNSHHSNGNGSFGTVFIVLAVILVISALACFLGRLCNRRQQNQNPAHLFRPKEGDVELGLDKRIPSPAGVRFPSAQDMDKLVSLVLYHVLQIALHNHPAAIYVNISSFPLHNVHDNLQKASYERLGDFTIGVAQTLGSWSGWVAAVEGDAMSSVHGDVAISKQARWLIQDSIGTQVLVPIIGGLVELSTTKLKEAMSAWSCTPSREYYPQSWSPTPLTPTEHVAPVNQCIEGSSSGSNPSFDSNSVYLTQHEAARKSVNRSIGSKSETSEKHGNLEEDKSELMKEPQKECFISKNLVTERNRRNRIKDGLFTLRSLVPKITKMDRGAILGDAIDYIKELQEQIKGLEDETRDLGEEEDDYEKSTTKLRRQIQKEEGRTRNPPLNELIRSCCTIKTQMEVQVQVEVNQIGRREYFIKLHYEKKRGGFARLMEAIHSFGLQVVDANIHTFDGKVLSILTVEANRQDIDPKRLREYLTEQAVSW</sequence>
<dbReference type="Pfam" id="PF22754">
    <property type="entry name" value="bHLH-TF_ACT-like_plant"/>
    <property type="match status" value="1"/>
</dbReference>
<dbReference type="InterPro" id="IPR054502">
    <property type="entry name" value="bHLH-TF_ACT-like_plant"/>
</dbReference>
<dbReference type="Proteomes" id="UP000634136">
    <property type="component" value="Unassembled WGS sequence"/>
</dbReference>
<feature type="domain" description="BHLH" evidence="7">
    <location>
        <begin position="316"/>
        <end position="365"/>
    </location>
</feature>
<evidence type="ECO:0000313" key="8">
    <source>
        <dbReference type="EMBL" id="KAF7829356.1"/>
    </source>
</evidence>
<keyword evidence="6" id="KW-0812">Transmembrane</keyword>
<dbReference type="AlphaFoldDB" id="A0A834WRI3"/>
<evidence type="ECO:0000256" key="2">
    <source>
        <dbReference type="ARBA" id="ARBA00023015"/>
    </source>
</evidence>
<dbReference type="InterPro" id="IPR011598">
    <property type="entry name" value="bHLH_dom"/>
</dbReference>
<keyword evidence="6" id="KW-0472">Membrane</keyword>
<feature type="compositionally biased region" description="Low complexity" evidence="5">
    <location>
        <begin position="1"/>
        <end position="27"/>
    </location>
</feature>
<feature type="region of interest" description="Disordered" evidence="5">
    <location>
        <begin position="283"/>
        <end position="310"/>
    </location>
</feature>
<comment type="caution">
    <text evidence="8">The sequence shown here is derived from an EMBL/GenBank/DDBJ whole genome shotgun (WGS) entry which is preliminary data.</text>
</comment>
<organism evidence="8 9">
    <name type="scientific">Senna tora</name>
    <dbReference type="NCBI Taxonomy" id="362788"/>
    <lineage>
        <taxon>Eukaryota</taxon>
        <taxon>Viridiplantae</taxon>
        <taxon>Streptophyta</taxon>
        <taxon>Embryophyta</taxon>
        <taxon>Tracheophyta</taxon>
        <taxon>Spermatophyta</taxon>
        <taxon>Magnoliopsida</taxon>
        <taxon>eudicotyledons</taxon>
        <taxon>Gunneridae</taxon>
        <taxon>Pentapetalae</taxon>
        <taxon>rosids</taxon>
        <taxon>fabids</taxon>
        <taxon>Fabales</taxon>
        <taxon>Fabaceae</taxon>
        <taxon>Caesalpinioideae</taxon>
        <taxon>Cassia clade</taxon>
        <taxon>Senna</taxon>
    </lineage>
</organism>
<dbReference type="SUPFAM" id="SSF47459">
    <property type="entry name" value="HLH, helix-loop-helix DNA-binding domain"/>
    <property type="match status" value="1"/>
</dbReference>
<dbReference type="InterPro" id="IPR051358">
    <property type="entry name" value="TF_AMS/ICE1/BHLH6-like"/>
</dbReference>
<dbReference type="EMBL" id="JAAIUW010000006">
    <property type="protein sequence ID" value="KAF7829356.1"/>
    <property type="molecule type" value="Genomic_DNA"/>
</dbReference>
<keyword evidence="6" id="KW-1133">Transmembrane helix</keyword>
<evidence type="ECO:0000256" key="6">
    <source>
        <dbReference type="SAM" id="Phobius"/>
    </source>
</evidence>
<proteinExistence type="predicted"/>
<gene>
    <name evidence="8" type="ORF">G2W53_020520</name>
</gene>
<feature type="region of interest" description="Disordered" evidence="5">
    <location>
        <begin position="373"/>
        <end position="407"/>
    </location>
</feature>
<keyword evidence="3" id="KW-0804">Transcription</keyword>
<feature type="region of interest" description="Disordered" evidence="5">
    <location>
        <begin position="1"/>
        <end position="33"/>
    </location>
</feature>
<dbReference type="PANTHER" id="PTHR31945:SF63">
    <property type="entry name" value="TRANSCRIPTION FACTOR BHLH90"/>
    <property type="match status" value="1"/>
</dbReference>
<comment type="subcellular location">
    <subcellularLocation>
        <location evidence="1">Nucleus</location>
    </subcellularLocation>
</comment>
<dbReference type="Pfam" id="PF00010">
    <property type="entry name" value="HLH"/>
    <property type="match status" value="1"/>
</dbReference>
<keyword evidence="9" id="KW-1185">Reference proteome</keyword>
<feature type="transmembrane region" description="Helical" evidence="6">
    <location>
        <begin position="38"/>
        <end position="58"/>
    </location>
</feature>
<dbReference type="OrthoDB" id="1890947at2759"/>
<dbReference type="GO" id="GO:0043565">
    <property type="term" value="F:sequence-specific DNA binding"/>
    <property type="evidence" value="ECO:0007669"/>
    <property type="project" value="TreeGrafter"/>
</dbReference>
<evidence type="ECO:0000256" key="1">
    <source>
        <dbReference type="ARBA" id="ARBA00004123"/>
    </source>
</evidence>
<evidence type="ECO:0000313" key="9">
    <source>
        <dbReference type="Proteomes" id="UP000634136"/>
    </source>
</evidence>
<reference evidence="8" key="1">
    <citation type="submission" date="2020-09" db="EMBL/GenBank/DDBJ databases">
        <title>Genome-Enabled Discovery of Anthraquinone Biosynthesis in Senna tora.</title>
        <authorList>
            <person name="Kang S.-H."/>
            <person name="Pandey R.P."/>
            <person name="Lee C.-M."/>
            <person name="Sim J.-S."/>
            <person name="Jeong J.-T."/>
            <person name="Choi B.-S."/>
            <person name="Jung M."/>
            <person name="Ginzburg D."/>
            <person name="Zhao K."/>
            <person name="Won S.Y."/>
            <person name="Oh T.-J."/>
            <person name="Yu Y."/>
            <person name="Kim N.-H."/>
            <person name="Lee O.R."/>
            <person name="Lee T.-H."/>
            <person name="Bashyal P."/>
            <person name="Kim T.-S."/>
            <person name="Lee W.-H."/>
            <person name="Kawkins C."/>
            <person name="Kim C.-K."/>
            <person name="Kim J.S."/>
            <person name="Ahn B.O."/>
            <person name="Rhee S.Y."/>
            <person name="Sohng J.K."/>
        </authorList>
    </citation>
    <scope>NUCLEOTIDE SEQUENCE</scope>
    <source>
        <tissue evidence="8">Leaf</tissue>
    </source>
</reference>
<dbReference type="Gene3D" id="4.10.280.10">
    <property type="entry name" value="Helix-loop-helix DNA-binding domain"/>
    <property type="match status" value="1"/>
</dbReference>
<keyword evidence="4" id="KW-0539">Nucleus</keyword>
<dbReference type="PANTHER" id="PTHR31945">
    <property type="entry name" value="TRANSCRIPTION FACTOR SCREAM2-RELATED"/>
    <property type="match status" value="1"/>
</dbReference>
<dbReference type="GO" id="GO:0003700">
    <property type="term" value="F:DNA-binding transcription factor activity"/>
    <property type="evidence" value="ECO:0007669"/>
    <property type="project" value="TreeGrafter"/>
</dbReference>
<accession>A0A834WRI3</accession>
<dbReference type="PROSITE" id="PS50888">
    <property type="entry name" value="BHLH"/>
    <property type="match status" value="1"/>
</dbReference>